<dbReference type="EMBL" id="JGYP01000004">
    <property type="protein sequence ID" value="KFI45096.1"/>
    <property type="molecule type" value="Genomic_DNA"/>
</dbReference>
<dbReference type="STRING" id="1437606.BBOH_1358"/>
<evidence type="ECO:0000313" key="4">
    <source>
        <dbReference type="EMBL" id="KFI45096.1"/>
    </source>
</evidence>
<feature type="domain" description="DUF7927" evidence="3">
    <location>
        <begin position="382"/>
        <end position="512"/>
    </location>
</feature>
<feature type="region of interest" description="Disordered" evidence="1">
    <location>
        <begin position="207"/>
        <end position="241"/>
    </location>
</feature>
<dbReference type="Pfam" id="PF25549">
    <property type="entry name" value="DUF7927"/>
    <property type="match status" value="1"/>
</dbReference>
<dbReference type="RefSeq" id="WP_044098253.1">
    <property type="nucleotide sequence ID" value="NZ_JGYP01000004.1"/>
</dbReference>
<keyword evidence="5" id="KW-1185">Reference proteome</keyword>
<reference evidence="4 5" key="1">
    <citation type="submission" date="2014-03" db="EMBL/GenBank/DDBJ databases">
        <title>Genomics of Bifidobacteria.</title>
        <authorList>
            <person name="Ventura M."/>
            <person name="Milani C."/>
            <person name="Lugli G.A."/>
        </authorList>
    </citation>
    <scope>NUCLEOTIDE SEQUENCE [LARGE SCALE GENOMIC DNA]</scope>
    <source>
        <strain evidence="4 5">DSM 22767</strain>
    </source>
</reference>
<keyword evidence="2" id="KW-0472">Membrane</keyword>
<evidence type="ECO:0000256" key="1">
    <source>
        <dbReference type="SAM" id="MobiDB-lite"/>
    </source>
</evidence>
<dbReference type="Proteomes" id="UP000029096">
    <property type="component" value="Unassembled WGS sequence"/>
</dbReference>
<sequence length="559" mass="60293">MWGSPNNPPPATALTNKGDDGLVVTASPDTVVKGSPNGVTLTIDDSNTSNADFNEYLLSGIPQNWSVYIGNDKQTPVSPDPIIYSIRKSSHQIRIVPPADFSGPINTIQISRNSNSPNLITDFDKGTFDYIGQSHPQLPAGSTPYKYHDPQTAYTDHIPTQYGPLDGDYSIWPTGDMNGPDLRMSDGTTRHPYNNYWADLRSISHPMNNPTSAEITQNWKGSSPDNEDSANTRTVSDAESSASGKILVVNGSLDLPIPHDIITTTVYGLKQHTNYTMNGYVANLSDYPYSNKTVAPVQLGFVVNGKFIGTSQESPKQPSALNSATKWTPISSVVNTGDSDHLTISARNYKAGGWGNDFAIDQLSLYPQATAKVDLDVKTPGYEFSKTSDPVTGSRVMPGQTITYTLEGRNTGQTDLPDVVIDDDLTDVLKHADLVGQPASSTGDAPAVADGRLSWKGSLDQDKNVTITYKVRIHDGDKAAWNVTFKNHATSQATPPGDVPPITPPAGQTEHHTPPQPVAPETPKLGMTGSNIVPIAVITLACMLAASFIWFERSSRRNK</sequence>
<gene>
    <name evidence="4" type="ORF">BBOH_1358</name>
</gene>
<feature type="region of interest" description="Disordered" evidence="1">
    <location>
        <begin position="489"/>
        <end position="525"/>
    </location>
</feature>
<feature type="transmembrane region" description="Helical" evidence="2">
    <location>
        <begin position="532"/>
        <end position="551"/>
    </location>
</feature>
<dbReference type="AlphaFoldDB" id="A0A086ZEZ6"/>
<proteinExistence type="predicted"/>
<protein>
    <recommendedName>
        <fullName evidence="3">DUF7927 domain-containing protein</fullName>
    </recommendedName>
</protein>
<dbReference type="InterPro" id="IPR057687">
    <property type="entry name" value="DUF7927"/>
</dbReference>
<name>A0A086ZEZ6_9BIFI</name>
<keyword evidence="2" id="KW-0812">Transmembrane</keyword>
<evidence type="ECO:0000256" key="2">
    <source>
        <dbReference type="SAM" id="Phobius"/>
    </source>
</evidence>
<keyword evidence="2" id="KW-1133">Transmembrane helix</keyword>
<organism evidence="4 5">
    <name type="scientific">Bifidobacterium bohemicum DSM 22767</name>
    <dbReference type="NCBI Taxonomy" id="1437606"/>
    <lineage>
        <taxon>Bacteria</taxon>
        <taxon>Bacillati</taxon>
        <taxon>Actinomycetota</taxon>
        <taxon>Actinomycetes</taxon>
        <taxon>Bifidobacteriales</taxon>
        <taxon>Bifidobacteriaceae</taxon>
        <taxon>Bifidobacterium</taxon>
    </lineage>
</organism>
<comment type="caution">
    <text evidence="4">The sequence shown here is derived from an EMBL/GenBank/DDBJ whole genome shotgun (WGS) entry which is preliminary data.</text>
</comment>
<evidence type="ECO:0000259" key="3">
    <source>
        <dbReference type="Pfam" id="PF25549"/>
    </source>
</evidence>
<accession>A0A086ZEZ6</accession>
<evidence type="ECO:0000313" key="5">
    <source>
        <dbReference type="Proteomes" id="UP000029096"/>
    </source>
</evidence>